<feature type="region of interest" description="Disordered" evidence="1">
    <location>
        <begin position="1"/>
        <end position="26"/>
    </location>
</feature>
<keyword evidence="3" id="KW-1185">Reference proteome</keyword>
<dbReference type="Pfam" id="PF17234">
    <property type="entry name" value="MPM1"/>
    <property type="match status" value="1"/>
</dbReference>
<dbReference type="AlphaFoldDB" id="A0A9P8T3H0"/>
<dbReference type="Proteomes" id="UP000769157">
    <property type="component" value="Unassembled WGS sequence"/>
</dbReference>
<dbReference type="RefSeq" id="XP_046060275.1">
    <property type="nucleotide sequence ID" value="XM_046205817.1"/>
</dbReference>
<reference evidence="2" key="1">
    <citation type="journal article" date="2021" name="Open Biol.">
        <title>Shared evolutionary footprints suggest mitochondrial oxidative damage underlies multiple complex I losses in fungi.</title>
        <authorList>
            <person name="Schikora-Tamarit M.A."/>
            <person name="Marcet-Houben M."/>
            <person name="Nosek J."/>
            <person name="Gabaldon T."/>
        </authorList>
    </citation>
    <scope>NUCLEOTIDE SEQUENCE</scope>
    <source>
        <strain evidence="2">CBS6075</strain>
    </source>
</reference>
<comment type="caution">
    <text evidence="2">The sequence shown here is derived from an EMBL/GenBank/DDBJ whole genome shotgun (WGS) entry which is preliminary data.</text>
</comment>
<feature type="compositionally biased region" description="Polar residues" evidence="1">
    <location>
        <begin position="1"/>
        <end position="23"/>
    </location>
</feature>
<feature type="compositionally biased region" description="Basic and acidic residues" evidence="1">
    <location>
        <begin position="264"/>
        <end position="275"/>
    </location>
</feature>
<dbReference type="EMBL" id="JAEUBE010000352">
    <property type="protein sequence ID" value="KAH3663995.1"/>
    <property type="molecule type" value="Genomic_DNA"/>
</dbReference>
<evidence type="ECO:0000256" key="1">
    <source>
        <dbReference type="SAM" id="MobiDB-lite"/>
    </source>
</evidence>
<sequence length="286" mass="33096">MGIFNPSDNKNTDTVAVQQDRPFNSSPLDSLNDSLETLFSSANTLTSSSVSNLFDWYSKRWGEKGQEFQESVIGAADQLFDRLPVFQDQLYSHFGRRFRNERTPYGLWAYPVPSPNMYEQCQEVEGLSVWDSTGYWRCLFPRARIPQEFASELSREDVEADTAHEKGVFFQQYTDFLGFKAKMNKLAHEKRKQDWARFKEEQRAKWDFVNDKKDPDAVTRTGTSSTTTIRTLEQGDVEKVTVLKEFFSDGTSSVKETKEVLNPAGERKQFTEETPKSGWFWDSEKK</sequence>
<organism evidence="2 3">
    <name type="scientific">Ogataea philodendri</name>
    <dbReference type="NCBI Taxonomy" id="1378263"/>
    <lineage>
        <taxon>Eukaryota</taxon>
        <taxon>Fungi</taxon>
        <taxon>Dikarya</taxon>
        <taxon>Ascomycota</taxon>
        <taxon>Saccharomycotina</taxon>
        <taxon>Pichiomycetes</taxon>
        <taxon>Pichiales</taxon>
        <taxon>Pichiaceae</taxon>
        <taxon>Ogataea</taxon>
    </lineage>
</organism>
<name>A0A9P8T3H0_9ASCO</name>
<evidence type="ECO:0000313" key="3">
    <source>
        <dbReference type="Proteomes" id="UP000769157"/>
    </source>
</evidence>
<feature type="region of interest" description="Disordered" evidence="1">
    <location>
        <begin position="264"/>
        <end position="286"/>
    </location>
</feature>
<reference evidence="2" key="2">
    <citation type="submission" date="2021-01" db="EMBL/GenBank/DDBJ databases">
        <authorList>
            <person name="Schikora-Tamarit M.A."/>
        </authorList>
    </citation>
    <scope>NUCLEOTIDE SEQUENCE</scope>
    <source>
        <strain evidence="2">CBS6075</strain>
    </source>
</reference>
<evidence type="ECO:0000313" key="2">
    <source>
        <dbReference type="EMBL" id="KAH3663995.1"/>
    </source>
</evidence>
<proteinExistence type="predicted"/>
<evidence type="ECO:0008006" key="4">
    <source>
        <dbReference type="Google" id="ProtNLM"/>
    </source>
</evidence>
<gene>
    <name evidence="2" type="ORF">OGAPHI_004709</name>
</gene>
<dbReference type="InterPro" id="IPR035187">
    <property type="entry name" value="Mpm1"/>
</dbReference>
<protein>
    <recommendedName>
        <fullName evidence="4">Mitochondrial peculiar membrane protein 1</fullName>
    </recommendedName>
</protein>
<dbReference type="OrthoDB" id="4044171at2759"/>
<accession>A0A9P8T3H0</accession>
<dbReference type="GeneID" id="70236674"/>